<accession>A0A0D9P8T6</accession>
<feature type="region of interest" description="Disordered" evidence="1">
    <location>
        <begin position="209"/>
        <end position="313"/>
    </location>
</feature>
<feature type="compositionally biased region" description="Basic and acidic residues" evidence="1">
    <location>
        <begin position="11"/>
        <end position="22"/>
    </location>
</feature>
<dbReference type="EMBL" id="KE384723">
    <property type="protein sequence ID" value="KJK82553.1"/>
    <property type="molecule type" value="Genomic_DNA"/>
</dbReference>
<proteinExistence type="predicted"/>
<gene>
    <name evidence="2" type="ORF">H634G_02159</name>
</gene>
<evidence type="ECO:0000256" key="1">
    <source>
        <dbReference type="SAM" id="MobiDB-lite"/>
    </source>
</evidence>
<feature type="compositionally biased region" description="Polar residues" evidence="1">
    <location>
        <begin position="304"/>
        <end position="313"/>
    </location>
</feature>
<evidence type="ECO:0000313" key="3">
    <source>
        <dbReference type="Proteomes" id="UP000054544"/>
    </source>
</evidence>
<keyword evidence="3" id="KW-1185">Reference proteome</keyword>
<feature type="compositionally biased region" description="Pro residues" evidence="1">
    <location>
        <begin position="25"/>
        <end position="40"/>
    </location>
</feature>
<protein>
    <submittedName>
        <fullName evidence="2">Uncharacterized protein</fullName>
    </submittedName>
</protein>
<dbReference type="Proteomes" id="UP000054544">
    <property type="component" value="Unassembled WGS sequence"/>
</dbReference>
<dbReference type="AlphaFoldDB" id="A0A0D9P8T6"/>
<sequence>MARNSNEAQEWDPRPRLKRTESTQKPPPSNASKARPPPTSPRAEQITRFLEKAQELSSADFSASVEGEFEALFAEYEHLLKKPSLEPAEEHGEHLLFALLENKSMYDSWSSWCNDHVGIKYFLKKLFEKHHHLLDAKHPNLQYNTLAYALVFKQHDFVDVVPQVDVQGFLYQRDGRTIFNCLLLALEHSSPSLPILTRRCVDYPKIFHEKTPEDNTPVHEIMNASTGANGGQSGASDEDRSTLSAILSERGTSLHDDDPKDEDEASSLLAEGTEIELHEENEPNTEDDEIVTETPAGPPKTYIDESQQVNPGP</sequence>
<organism evidence="2 3">
    <name type="scientific">Metarhizium anisopliae BRIP 53293</name>
    <dbReference type="NCBI Taxonomy" id="1291518"/>
    <lineage>
        <taxon>Eukaryota</taxon>
        <taxon>Fungi</taxon>
        <taxon>Dikarya</taxon>
        <taxon>Ascomycota</taxon>
        <taxon>Pezizomycotina</taxon>
        <taxon>Sordariomycetes</taxon>
        <taxon>Hypocreomycetidae</taxon>
        <taxon>Hypocreales</taxon>
        <taxon>Clavicipitaceae</taxon>
        <taxon>Metarhizium</taxon>
    </lineage>
</organism>
<evidence type="ECO:0000313" key="2">
    <source>
        <dbReference type="EMBL" id="KJK82553.1"/>
    </source>
</evidence>
<name>A0A0D9P8T6_METAN</name>
<feature type="region of interest" description="Disordered" evidence="1">
    <location>
        <begin position="1"/>
        <end position="44"/>
    </location>
</feature>
<feature type="compositionally biased region" description="Acidic residues" evidence="1">
    <location>
        <begin position="282"/>
        <end position="291"/>
    </location>
</feature>
<reference evidence="3" key="1">
    <citation type="journal article" date="2014" name="BMC Genomics">
        <title>The genome sequence of the biocontrol fungus Metarhizium anisopliae and comparative genomics of Metarhizium species.</title>
        <authorList>
            <person name="Pattemore J.A."/>
            <person name="Hane J.K."/>
            <person name="Williams A.H."/>
            <person name="Wilson B.A."/>
            <person name="Stodart B.J."/>
            <person name="Ash G.J."/>
        </authorList>
    </citation>
    <scope>NUCLEOTIDE SEQUENCE [LARGE SCALE GENOMIC DNA]</scope>
    <source>
        <strain evidence="3">BRIP 53293</strain>
    </source>
</reference>